<sequence>MPELPTIGNAKGSAVNYTPALRPHPKGHDFIDFDEDLQSRDIWNAVADGYSELELVKRFSTVGMGPSQGRHSALNTARIVAAATKRSVGSVGITTSRPPFGPERLGLLAGPAHHHFRHTALHEDLLAAGARMIPVGAWWRPSCFAGASGVGPAIEAEVRTVRNAVGMLDVSTLGKMAVRGPDAGLFLDRFYTMMHSSQPVGKVRYCLMLNEMGSVVDDGVAYRVTDTHYHVTTTTGAAARVYAEMTWWNAQWKLDVDIQNITGAFSGINLTGPLARKVLEDLDGDIDFSAGAFRFLDGRTGTLAGCPVLAMRIGFTGELSYEIHVPYSSTRRLWKALLEAGEPCGIKPYGLEASRILRLEKGYIIIGQDTDALTTPDELSMEWALSKKKPFFIGRTALQHRRRFPMSRKLCGFRFDGELAGFIAEGCLVYRQGNPAGFVSSCAWSPTLGASIGLAYAHPDDARPGGAIDIRGLDGTTITVPVVSPHFYDPQNNRQDI</sequence>
<dbReference type="SUPFAM" id="SSF101790">
    <property type="entry name" value="Aminomethyltransferase beta-barrel domain"/>
    <property type="match status" value="1"/>
</dbReference>
<reference evidence="5" key="1">
    <citation type="submission" date="2022-07" db="EMBL/GenBank/DDBJ databases">
        <title>Ectorhizobium quercum gen.nov., sp. nov.</title>
        <authorList>
            <person name="Ma T."/>
            <person name="Li Y."/>
        </authorList>
    </citation>
    <scope>NUCLEOTIDE SEQUENCE</scope>
    <source>
        <strain evidence="5">BDR2-2</strain>
    </source>
</reference>
<evidence type="ECO:0008006" key="7">
    <source>
        <dbReference type="Google" id="ProtNLM"/>
    </source>
</evidence>
<accession>A0AAE3MW18</accession>
<dbReference type="PANTHER" id="PTHR43757:SF2">
    <property type="entry name" value="AMINOMETHYLTRANSFERASE, MITOCHONDRIAL"/>
    <property type="match status" value="1"/>
</dbReference>
<gene>
    <name evidence="5" type="ORF">NOF55_02310</name>
</gene>
<dbReference type="InterPro" id="IPR041117">
    <property type="entry name" value="SoxA_A3"/>
</dbReference>
<name>A0AAE3MW18_9HYPH</name>
<dbReference type="Gene3D" id="1.10.10.1100">
    <property type="entry name" value="BFD-like [2Fe-2S]-binding domain"/>
    <property type="match status" value="1"/>
</dbReference>
<keyword evidence="6" id="KW-1185">Reference proteome</keyword>
<evidence type="ECO:0000256" key="1">
    <source>
        <dbReference type="ARBA" id="ARBA00023002"/>
    </source>
</evidence>
<dbReference type="InterPro" id="IPR029043">
    <property type="entry name" value="GcvT/YgfZ_C"/>
</dbReference>
<dbReference type="AlphaFoldDB" id="A0AAE3MW18"/>
<feature type="domain" description="Aminomethyltransferase C-terminal" evidence="3">
    <location>
        <begin position="408"/>
        <end position="489"/>
    </location>
</feature>
<evidence type="ECO:0000313" key="5">
    <source>
        <dbReference type="EMBL" id="MCX8995929.1"/>
    </source>
</evidence>
<dbReference type="Proteomes" id="UP001208771">
    <property type="component" value="Unassembled WGS sequence"/>
</dbReference>
<dbReference type="InterPro" id="IPR013977">
    <property type="entry name" value="GcvT_C"/>
</dbReference>
<feature type="domain" description="GCVT N-terminal" evidence="2">
    <location>
        <begin position="121"/>
        <end position="389"/>
    </location>
</feature>
<dbReference type="Gene3D" id="3.30.1360.120">
    <property type="entry name" value="Probable tRNA modification gtpase trme, domain 1"/>
    <property type="match status" value="1"/>
</dbReference>
<dbReference type="PANTHER" id="PTHR43757">
    <property type="entry name" value="AMINOMETHYLTRANSFERASE"/>
    <property type="match status" value="1"/>
</dbReference>
<keyword evidence="1" id="KW-0560">Oxidoreductase</keyword>
<evidence type="ECO:0000259" key="4">
    <source>
        <dbReference type="Pfam" id="PF17806"/>
    </source>
</evidence>
<dbReference type="SUPFAM" id="SSF103025">
    <property type="entry name" value="Folate-binding domain"/>
    <property type="match status" value="1"/>
</dbReference>
<dbReference type="Pfam" id="PF01571">
    <property type="entry name" value="GCV_T"/>
    <property type="match status" value="1"/>
</dbReference>
<dbReference type="InterPro" id="IPR006222">
    <property type="entry name" value="GCVT_N"/>
</dbReference>
<organism evidence="5 6">
    <name type="scientific">Ectorhizobium quercum</name>
    <dbReference type="NCBI Taxonomy" id="2965071"/>
    <lineage>
        <taxon>Bacteria</taxon>
        <taxon>Pseudomonadati</taxon>
        <taxon>Pseudomonadota</taxon>
        <taxon>Alphaproteobacteria</taxon>
        <taxon>Hyphomicrobiales</taxon>
        <taxon>Rhizobiaceae</taxon>
        <taxon>Ectorhizobium</taxon>
    </lineage>
</organism>
<dbReference type="InterPro" id="IPR041854">
    <property type="entry name" value="BFD-like_2Fe2S-bd_dom_sf"/>
</dbReference>
<dbReference type="InterPro" id="IPR028896">
    <property type="entry name" value="GcvT/YgfZ/DmdA"/>
</dbReference>
<dbReference type="GO" id="GO:0016491">
    <property type="term" value="F:oxidoreductase activity"/>
    <property type="evidence" value="ECO:0007669"/>
    <property type="project" value="UniProtKB-KW"/>
</dbReference>
<protein>
    <recommendedName>
        <fullName evidence="7">Aminomethyltransferase</fullName>
    </recommendedName>
</protein>
<dbReference type="InterPro" id="IPR027266">
    <property type="entry name" value="TrmE/GcvT-like"/>
</dbReference>
<dbReference type="Pfam" id="PF08669">
    <property type="entry name" value="GCV_T_C"/>
    <property type="match status" value="1"/>
</dbReference>
<dbReference type="EMBL" id="JANFPI010000001">
    <property type="protein sequence ID" value="MCX8995929.1"/>
    <property type="molecule type" value="Genomic_DNA"/>
</dbReference>
<dbReference type="Pfam" id="PF17806">
    <property type="entry name" value="SO_alpha_A3"/>
    <property type="match status" value="1"/>
</dbReference>
<evidence type="ECO:0000259" key="3">
    <source>
        <dbReference type="Pfam" id="PF08669"/>
    </source>
</evidence>
<proteinExistence type="predicted"/>
<feature type="domain" description="SoxA A3" evidence="4">
    <location>
        <begin position="26"/>
        <end position="110"/>
    </location>
</feature>
<evidence type="ECO:0000313" key="6">
    <source>
        <dbReference type="Proteomes" id="UP001208771"/>
    </source>
</evidence>
<comment type="caution">
    <text evidence="5">The sequence shown here is derived from an EMBL/GenBank/DDBJ whole genome shotgun (WGS) entry which is preliminary data.</text>
</comment>
<evidence type="ECO:0000259" key="2">
    <source>
        <dbReference type="Pfam" id="PF01571"/>
    </source>
</evidence>